<keyword evidence="1" id="KW-0812">Transmembrane</keyword>
<reference evidence="2 3" key="1">
    <citation type="submission" date="2018-06" db="EMBL/GenBank/DDBJ databases">
        <title>Genomic Encyclopedia of Type Strains, Phase I: the one thousand microbial genomes (KMG-I) project.</title>
        <authorList>
            <person name="Kyrpides N."/>
        </authorList>
    </citation>
    <scope>NUCLEOTIDE SEQUENCE [LARGE SCALE GENOMIC DNA]</scope>
    <source>
        <strain evidence="2 3">DSM 19573</strain>
    </source>
</reference>
<sequence length="213" mass="24252">MKLSFNKIIDFFLLRKDFYSKLNDKTMWLYIGIVFVGLRDVFFAAVSMCSNNAEFRNNFEFNFKVMGILLLAALVVGFVDMMGFSYPAFDAIKHFKNRNESKSMSLVMIYSSQLTKVAKLYAIANAIITPVDLLCYFTGSMAVTYNSDILAYISSVLGILAYFWFNGVITRGLCVLFKLSNSIRGIVFVLVFIWNALLSQAIVYLLELVLLRL</sequence>
<dbReference type="EMBL" id="QKMR01000007">
    <property type="protein sequence ID" value="PYG88214.1"/>
    <property type="molecule type" value="Genomic_DNA"/>
</dbReference>
<dbReference type="AlphaFoldDB" id="A0A318Y7T1"/>
<keyword evidence="1" id="KW-0472">Membrane</keyword>
<keyword evidence="3" id="KW-1185">Reference proteome</keyword>
<evidence type="ECO:0000313" key="2">
    <source>
        <dbReference type="EMBL" id="PYG88214.1"/>
    </source>
</evidence>
<gene>
    <name evidence="2" type="ORF">LY28_01551</name>
</gene>
<dbReference type="Proteomes" id="UP000248132">
    <property type="component" value="Unassembled WGS sequence"/>
</dbReference>
<keyword evidence="1" id="KW-1133">Transmembrane helix</keyword>
<proteinExistence type="predicted"/>
<feature type="transmembrane region" description="Helical" evidence="1">
    <location>
        <begin position="186"/>
        <end position="206"/>
    </location>
</feature>
<protein>
    <recommendedName>
        <fullName evidence="4">Yip1-like protein</fullName>
    </recommendedName>
</protein>
<dbReference type="RefSeq" id="WP_110461596.1">
    <property type="nucleotide sequence ID" value="NZ_QKMR01000007.1"/>
</dbReference>
<accession>A0A318Y7T1</accession>
<feature type="transmembrane region" description="Helical" evidence="1">
    <location>
        <begin position="120"/>
        <end position="143"/>
    </location>
</feature>
<name>A0A318Y7T1_9FIRM</name>
<feature type="transmembrane region" description="Helical" evidence="1">
    <location>
        <begin position="28"/>
        <end position="48"/>
    </location>
</feature>
<organism evidence="2 3">
    <name type="scientific">Ruminiclostridium sufflavum DSM 19573</name>
    <dbReference type="NCBI Taxonomy" id="1121337"/>
    <lineage>
        <taxon>Bacteria</taxon>
        <taxon>Bacillati</taxon>
        <taxon>Bacillota</taxon>
        <taxon>Clostridia</taxon>
        <taxon>Eubacteriales</taxon>
        <taxon>Oscillospiraceae</taxon>
        <taxon>Ruminiclostridium</taxon>
    </lineage>
</organism>
<feature type="transmembrane region" description="Helical" evidence="1">
    <location>
        <begin position="68"/>
        <end position="89"/>
    </location>
</feature>
<evidence type="ECO:0000256" key="1">
    <source>
        <dbReference type="SAM" id="Phobius"/>
    </source>
</evidence>
<feature type="transmembrane region" description="Helical" evidence="1">
    <location>
        <begin position="149"/>
        <end position="165"/>
    </location>
</feature>
<evidence type="ECO:0000313" key="3">
    <source>
        <dbReference type="Proteomes" id="UP000248132"/>
    </source>
</evidence>
<evidence type="ECO:0008006" key="4">
    <source>
        <dbReference type="Google" id="ProtNLM"/>
    </source>
</evidence>
<comment type="caution">
    <text evidence="2">The sequence shown here is derived from an EMBL/GenBank/DDBJ whole genome shotgun (WGS) entry which is preliminary data.</text>
</comment>
<dbReference type="OrthoDB" id="2087955at2"/>